<feature type="domain" description="Thiamine pyrophosphate enzyme central" evidence="4">
    <location>
        <begin position="204"/>
        <end position="334"/>
    </location>
</feature>
<dbReference type="InterPro" id="IPR012000">
    <property type="entry name" value="Thiamin_PyroP_enz_cen_dom"/>
</dbReference>
<dbReference type="PANTHER" id="PTHR18968">
    <property type="entry name" value="THIAMINE PYROPHOSPHATE ENZYMES"/>
    <property type="match status" value="1"/>
</dbReference>
<dbReference type="EMBL" id="CP012677">
    <property type="protein sequence ID" value="ALE91224.1"/>
    <property type="molecule type" value="Genomic_DNA"/>
</dbReference>
<dbReference type="CDD" id="cd00568">
    <property type="entry name" value="TPP_enzymes"/>
    <property type="match status" value="1"/>
</dbReference>
<evidence type="ECO:0000256" key="1">
    <source>
        <dbReference type="ARBA" id="ARBA00007812"/>
    </source>
</evidence>
<accession>A0A0M5LWW2</accession>
<evidence type="ECO:0000313" key="7">
    <source>
        <dbReference type="EMBL" id="ALE91224.1"/>
    </source>
</evidence>
<dbReference type="GO" id="GO:0009099">
    <property type="term" value="P:L-valine biosynthetic process"/>
    <property type="evidence" value="ECO:0007669"/>
    <property type="project" value="TreeGrafter"/>
</dbReference>
<dbReference type="InterPro" id="IPR012001">
    <property type="entry name" value="Thiamin_PyroP_enz_TPP-bd_dom"/>
</dbReference>
<dbReference type="PROSITE" id="PS00187">
    <property type="entry name" value="TPP_ENZYMES"/>
    <property type="match status" value="1"/>
</dbReference>
<evidence type="ECO:0000256" key="2">
    <source>
        <dbReference type="ARBA" id="ARBA00023052"/>
    </source>
</evidence>
<gene>
    <name evidence="7" type="ORF">AOC05_00725</name>
</gene>
<dbReference type="Pfam" id="PF00205">
    <property type="entry name" value="TPP_enzyme_M"/>
    <property type="match status" value="1"/>
</dbReference>
<dbReference type="InterPro" id="IPR029035">
    <property type="entry name" value="DHS-like_NAD/FAD-binding_dom"/>
</dbReference>
<feature type="domain" description="Thiamine pyrophosphate enzyme N-terminal TPP-binding" evidence="6">
    <location>
        <begin position="14"/>
        <end position="126"/>
    </location>
</feature>
<dbReference type="GO" id="GO:0050660">
    <property type="term" value="F:flavin adenine dinucleotide binding"/>
    <property type="evidence" value="ECO:0007669"/>
    <property type="project" value="TreeGrafter"/>
</dbReference>
<dbReference type="PATRIC" id="fig|656366.3.peg.157"/>
<dbReference type="GO" id="GO:0000287">
    <property type="term" value="F:magnesium ion binding"/>
    <property type="evidence" value="ECO:0007669"/>
    <property type="project" value="InterPro"/>
</dbReference>
<evidence type="ECO:0000256" key="3">
    <source>
        <dbReference type="RuleBase" id="RU362132"/>
    </source>
</evidence>
<dbReference type="GO" id="GO:0009097">
    <property type="term" value="P:isoleucine biosynthetic process"/>
    <property type="evidence" value="ECO:0007669"/>
    <property type="project" value="TreeGrafter"/>
</dbReference>
<comment type="similarity">
    <text evidence="1 3">Belongs to the TPP enzyme family.</text>
</comment>
<keyword evidence="8" id="KW-1185">Reference proteome</keyword>
<keyword evidence="2 3" id="KW-0786">Thiamine pyrophosphate</keyword>
<dbReference type="AlphaFoldDB" id="A0A0M5LWW2"/>
<dbReference type="KEGG" id="aaq:AOC05_00725"/>
<evidence type="ECO:0000259" key="4">
    <source>
        <dbReference type="Pfam" id="PF00205"/>
    </source>
</evidence>
<evidence type="ECO:0000259" key="6">
    <source>
        <dbReference type="Pfam" id="PF02776"/>
    </source>
</evidence>
<feature type="domain" description="Thiamine pyrophosphate enzyme TPP-binding" evidence="5">
    <location>
        <begin position="391"/>
        <end position="537"/>
    </location>
</feature>
<dbReference type="Pfam" id="PF02776">
    <property type="entry name" value="TPP_enzyme_N"/>
    <property type="match status" value="1"/>
</dbReference>
<dbReference type="InterPro" id="IPR045229">
    <property type="entry name" value="TPP_enz"/>
</dbReference>
<dbReference type="PANTHER" id="PTHR18968:SF120">
    <property type="entry name" value="ACETOLACTATE SYNTHASE LARGE SUBUNIT"/>
    <property type="match status" value="1"/>
</dbReference>
<dbReference type="Proteomes" id="UP000062833">
    <property type="component" value="Chromosome"/>
</dbReference>
<name>A0A0M5LWW2_9MICC</name>
<dbReference type="OrthoDB" id="4494979at2"/>
<evidence type="ECO:0000259" key="5">
    <source>
        <dbReference type="Pfam" id="PF02775"/>
    </source>
</evidence>
<dbReference type="Gene3D" id="3.40.50.1220">
    <property type="entry name" value="TPP-binding domain"/>
    <property type="match status" value="1"/>
</dbReference>
<dbReference type="GO" id="GO:0005948">
    <property type="term" value="C:acetolactate synthase complex"/>
    <property type="evidence" value="ECO:0007669"/>
    <property type="project" value="TreeGrafter"/>
</dbReference>
<protein>
    <submittedName>
        <fullName evidence="7">Acetolactate synthase</fullName>
    </submittedName>
</protein>
<dbReference type="GO" id="GO:0030976">
    <property type="term" value="F:thiamine pyrophosphate binding"/>
    <property type="evidence" value="ECO:0007669"/>
    <property type="project" value="InterPro"/>
</dbReference>
<dbReference type="Pfam" id="PF02775">
    <property type="entry name" value="TPP_enzyme_C"/>
    <property type="match status" value="1"/>
</dbReference>
<dbReference type="SUPFAM" id="SSF52518">
    <property type="entry name" value="Thiamin diphosphate-binding fold (THDP-binding)"/>
    <property type="match status" value="2"/>
</dbReference>
<dbReference type="InterPro" id="IPR000399">
    <property type="entry name" value="TPP-bd_CS"/>
</dbReference>
<dbReference type="InterPro" id="IPR029061">
    <property type="entry name" value="THDP-binding"/>
</dbReference>
<dbReference type="RefSeq" id="WP_062004799.1">
    <property type="nucleotide sequence ID" value="NZ_CP012677.1"/>
</dbReference>
<sequence length="550" mass="58176">MSSSTLAPERAVSAGHLIVAQLEAAAIPRVYGVPGESYLDVLDGLHESPITTVVTRHEGGAGFMALAEGRLTGLPGIAMVTRGPGAANAFIAVHTAYQDATPLILFVGLIPVADRGRESFQEFDITSWFGSTAKKVLVLDDAASAASMVEDAIHTAMSGRMGPVVIGLPEDVLTHMVPGGTTVPMRARAQSGPTSTALAELGGKLSEAKKPLIIVGGEGWTQDCGTALVSWAASHGVPVVSDFRAYDAVPHAFPGGNSYVGSLGYARSDANAQRLDEADLLLFIGCPRADVLSDGFTRGLTAETVVAMPGDTLGHFGRIDQHIVADVRTFANELAELDLKMAVLPEWLKRAREEYEAYSTPHLDGGSHVDMSACMTVLREELEADAIITYGAGNHALWPARYLQHTAAQSLVAPRNGAMGVGIPAAVAASMVYPNRQVVSVAGDGCFMMNGQEIATAIAYGAKFVVIVVDNQCFATIREHQENHYPGRPSGTGLVNPDFSALARSYGGYGERVERTEDFRGAFQRAVQSELPAILHVLQDPLTRSPKTSD</sequence>
<dbReference type="InterPro" id="IPR011766">
    <property type="entry name" value="TPP_enzyme_TPP-bd"/>
</dbReference>
<reference evidence="8" key="1">
    <citation type="submission" date="2015-09" db="EMBL/GenBank/DDBJ databases">
        <title>Complete genome of Arthrobacter alpinus strain R3.8.</title>
        <authorList>
            <person name="See-Too W.S."/>
            <person name="Chan K.G."/>
        </authorList>
    </citation>
    <scope>NUCLEOTIDE SEQUENCE [LARGE SCALE GENOMIC DNA]</scope>
    <source>
        <strain evidence="8">R3.8</strain>
    </source>
</reference>
<dbReference type="GO" id="GO:0003984">
    <property type="term" value="F:acetolactate synthase activity"/>
    <property type="evidence" value="ECO:0007669"/>
    <property type="project" value="TreeGrafter"/>
</dbReference>
<dbReference type="NCBIfam" id="NF006052">
    <property type="entry name" value="PRK08199.1"/>
    <property type="match status" value="1"/>
</dbReference>
<evidence type="ECO:0000313" key="8">
    <source>
        <dbReference type="Proteomes" id="UP000062833"/>
    </source>
</evidence>
<organism evidence="7 8">
    <name type="scientific">Arthrobacter alpinus</name>
    <dbReference type="NCBI Taxonomy" id="656366"/>
    <lineage>
        <taxon>Bacteria</taxon>
        <taxon>Bacillati</taxon>
        <taxon>Actinomycetota</taxon>
        <taxon>Actinomycetes</taxon>
        <taxon>Micrococcales</taxon>
        <taxon>Micrococcaceae</taxon>
        <taxon>Arthrobacter</taxon>
    </lineage>
</organism>
<proteinExistence type="inferred from homology"/>
<dbReference type="SUPFAM" id="SSF52467">
    <property type="entry name" value="DHS-like NAD/FAD-binding domain"/>
    <property type="match status" value="1"/>
</dbReference>
<dbReference type="Gene3D" id="3.40.50.970">
    <property type="match status" value="2"/>
</dbReference>
<dbReference type="CDD" id="cd07035">
    <property type="entry name" value="TPP_PYR_POX_like"/>
    <property type="match status" value="1"/>
</dbReference>